<dbReference type="Proteomes" id="UP000091857">
    <property type="component" value="Chromosome 4"/>
</dbReference>
<protein>
    <submittedName>
        <fullName evidence="1">Uncharacterized protein</fullName>
    </submittedName>
</protein>
<proteinExistence type="predicted"/>
<dbReference type="EMBL" id="CM004390">
    <property type="protein sequence ID" value="KAG8655922.1"/>
    <property type="molecule type" value="Genomic_DNA"/>
</dbReference>
<gene>
    <name evidence="1" type="ORF">MANES_04G087282v8</name>
</gene>
<evidence type="ECO:0000313" key="1">
    <source>
        <dbReference type="EMBL" id="KAG8655922.1"/>
    </source>
</evidence>
<reference evidence="2" key="1">
    <citation type="journal article" date="2016" name="Nat. Biotechnol.">
        <title>Sequencing wild and cultivated cassava and related species reveals extensive interspecific hybridization and genetic diversity.</title>
        <authorList>
            <person name="Bredeson J.V."/>
            <person name="Lyons J.B."/>
            <person name="Prochnik S.E."/>
            <person name="Wu G.A."/>
            <person name="Ha C.M."/>
            <person name="Edsinger-Gonzales E."/>
            <person name="Grimwood J."/>
            <person name="Schmutz J."/>
            <person name="Rabbi I.Y."/>
            <person name="Egesi C."/>
            <person name="Nauluvula P."/>
            <person name="Lebot V."/>
            <person name="Ndunguru J."/>
            <person name="Mkamilo G."/>
            <person name="Bart R.S."/>
            <person name="Setter T.L."/>
            <person name="Gleadow R.M."/>
            <person name="Kulakow P."/>
            <person name="Ferguson M.E."/>
            <person name="Rounsley S."/>
            <person name="Rokhsar D.S."/>
        </authorList>
    </citation>
    <scope>NUCLEOTIDE SEQUENCE [LARGE SCALE GENOMIC DNA]</scope>
    <source>
        <strain evidence="2">cv. AM560-2</strain>
    </source>
</reference>
<sequence>MLFGFFFFFLPSFSCRPACYCIPTWIKKEKVKKDKGKEKTDVKLIREREREWQAGRRGYCTCIYVMYTERIGRLCGRLDDCCGGYLMGGLAKQG</sequence>
<organism evidence="1 2">
    <name type="scientific">Manihot esculenta</name>
    <name type="common">Cassava</name>
    <name type="synonym">Jatropha manihot</name>
    <dbReference type="NCBI Taxonomy" id="3983"/>
    <lineage>
        <taxon>Eukaryota</taxon>
        <taxon>Viridiplantae</taxon>
        <taxon>Streptophyta</taxon>
        <taxon>Embryophyta</taxon>
        <taxon>Tracheophyta</taxon>
        <taxon>Spermatophyta</taxon>
        <taxon>Magnoliopsida</taxon>
        <taxon>eudicotyledons</taxon>
        <taxon>Gunneridae</taxon>
        <taxon>Pentapetalae</taxon>
        <taxon>rosids</taxon>
        <taxon>fabids</taxon>
        <taxon>Malpighiales</taxon>
        <taxon>Euphorbiaceae</taxon>
        <taxon>Crotonoideae</taxon>
        <taxon>Manihoteae</taxon>
        <taxon>Manihot</taxon>
    </lineage>
</organism>
<comment type="caution">
    <text evidence="1">The sequence shown here is derived from an EMBL/GenBank/DDBJ whole genome shotgun (WGS) entry which is preliminary data.</text>
</comment>
<name>A0ACB7HSZ9_MANES</name>
<evidence type="ECO:0000313" key="2">
    <source>
        <dbReference type="Proteomes" id="UP000091857"/>
    </source>
</evidence>
<accession>A0ACB7HSZ9</accession>
<keyword evidence="2" id="KW-1185">Reference proteome</keyword>